<proteinExistence type="inferred from homology"/>
<organism evidence="5 6">
    <name type="scientific">Lecanosticta acicola</name>
    <dbReference type="NCBI Taxonomy" id="111012"/>
    <lineage>
        <taxon>Eukaryota</taxon>
        <taxon>Fungi</taxon>
        <taxon>Dikarya</taxon>
        <taxon>Ascomycota</taxon>
        <taxon>Pezizomycotina</taxon>
        <taxon>Dothideomycetes</taxon>
        <taxon>Dothideomycetidae</taxon>
        <taxon>Mycosphaerellales</taxon>
        <taxon>Mycosphaerellaceae</taxon>
        <taxon>Lecanosticta</taxon>
    </lineage>
</organism>
<dbReference type="PANTHER" id="PTHR13031">
    <property type="entry name" value="RIBONUCLEASE P SUBUNIT P30"/>
    <property type="match status" value="1"/>
</dbReference>
<comment type="subcellular location">
    <subcellularLocation>
        <location evidence="1">Nucleus</location>
    </subcellularLocation>
</comment>
<dbReference type="SUPFAM" id="SSF89550">
    <property type="entry name" value="PHP domain-like"/>
    <property type="match status" value="1"/>
</dbReference>
<comment type="similarity">
    <text evidence="2">Belongs to the eukaryotic/archaeal RNase P protein component 3 family.</text>
</comment>
<dbReference type="AlphaFoldDB" id="A0AAI8Z6K8"/>
<dbReference type="EMBL" id="CAVMBE010000085">
    <property type="protein sequence ID" value="CAK4033418.1"/>
    <property type="molecule type" value="Genomic_DNA"/>
</dbReference>
<protein>
    <submittedName>
        <fullName evidence="5">Uncharacterized protein</fullName>
    </submittedName>
</protein>
<gene>
    <name evidence="5" type="ORF">LECACI_7A008576</name>
</gene>
<name>A0AAI8Z6K8_9PEZI</name>
<dbReference type="InterPro" id="IPR016195">
    <property type="entry name" value="Pol/histidinol_Pase-like"/>
</dbReference>
<evidence type="ECO:0000256" key="2">
    <source>
        <dbReference type="ARBA" id="ARBA00007331"/>
    </source>
</evidence>
<dbReference type="InterPro" id="IPR002738">
    <property type="entry name" value="RNase_P_p30"/>
</dbReference>
<keyword evidence="3" id="KW-0819">tRNA processing</keyword>
<sequence length="321" mass="34826">MFYDLNIPYSATDTNLPTTLAFLHELGYSVAALNHTIAGKLPTDLTSPIPDPLPFKNVPPKLTVLRRVTLVLTEAHQNARLAALAKEYDILAVRPTDERTLQLACGSIDCDIISLDLTQRLPFFFKYKTLSEAIKSGKKLELCYSQGLLGDGQSRRNLISNATQLIRASRGRGLLISSETKAGAVGLRGPWDAINLAAVWGLGQERGNEAMSKEARNVVVSAQLKRTSYKGVINVVYGGEKPQQAEKDASLQNIKGKQKQGQKRKADAVEHSSGNANATGVDPPISKREAKRRAHKARMQTATSGDSNIGDDTAQHVQGVT</sequence>
<evidence type="ECO:0000313" key="5">
    <source>
        <dbReference type="EMBL" id="CAK4033418.1"/>
    </source>
</evidence>
<dbReference type="GO" id="GO:0005655">
    <property type="term" value="C:nucleolar ribonuclease P complex"/>
    <property type="evidence" value="ECO:0007669"/>
    <property type="project" value="TreeGrafter"/>
</dbReference>
<keyword evidence="6" id="KW-1185">Reference proteome</keyword>
<dbReference type="Proteomes" id="UP001296104">
    <property type="component" value="Unassembled WGS sequence"/>
</dbReference>
<accession>A0AAI8Z6K8</accession>
<evidence type="ECO:0000313" key="6">
    <source>
        <dbReference type="Proteomes" id="UP001296104"/>
    </source>
</evidence>
<evidence type="ECO:0000256" key="1">
    <source>
        <dbReference type="ARBA" id="ARBA00004123"/>
    </source>
</evidence>
<dbReference type="Pfam" id="PF01876">
    <property type="entry name" value="RNase_P_p30"/>
    <property type="match status" value="1"/>
</dbReference>
<evidence type="ECO:0000256" key="3">
    <source>
        <dbReference type="ARBA" id="ARBA00022694"/>
    </source>
</evidence>
<feature type="compositionally biased region" description="Basic residues" evidence="4">
    <location>
        <begin position="289"/>
        <end position="298"/>
    </location>
</feature>
<dbReference type="GO" id="GO:0008033">
    <property type="term" value="P:tRNA processing"/>
    <property type="evidence" value="ECO:0007669"/>
    <property type="project" value="UniProtKB-KW"/>
</dbReference>
<reference evidence="5" key="1">
    <citation type="submission" date="2023-11" db="EMBL/GenBank/DDBJ databases">
        <authorList>
            <person name="Alioto T."/>
            <person name="Alioto T."/>
            <person name="Gomez Garrido J."/>
        </authorList>
    </citation>
    <scope>NUCLEOTIDE SEQUENCE</scope>
</reference>
<dbReference type="PANTHER" id="PTHR13031:SF0">
    <property type="entry name" value="RIBONUCLEASE P PROTEIN SUBUNIT P30"/>
    <property type="match status" value="1"/>
</dbReference>
<feature type="region of interest" description="Disordered" evidence="4">
    <location>
        <begin position="242"/>
        <end position="321"/>
    </location>
</feature>
<dbReference type="Gene3D" id="3.20.20.140">
    <property type="entry name" value="Metal-dependent hydrolases"/>
    <property type="match status" value="1"/>
</dbReference>
<dbReference type="GO" id="GO:0003723">
    <property type="term" value="F:RNA binding"/>
    <property type="evidence" value="ECO:0007669"/>
    <property type="project" value="TreeGrafter"/>
</dbReference>
<evidence type="ECO:0000256" key="4">
    <source>
        <dbReference type="SAM" id="MobiDB-lite"/>
    </source>
</evidence>
<comment type="caution">
    <text evidence="5">The sequence shown here is derived from an EMBL/GenBank/DDBJ whole genome shotgun (WGS) entry which is preliminary data.</text>
</comment>